<evidence type="ECO:0000313" key="2">
    <source>
        <dbReference type="EMBL" id="TWF31855.1"/>
    </source>
</evidence>
<name>A0A561P192_9BACT</name>
<evidence type="ECO:0000256" key="1">
    <source>
        <dbReference type="SAM" id="MobiDB-lite"/>
    </source>
</evidence>
<dbReference type="OrthoDB" id="4317910at2"/>
<gene>
    <name evidence="2" type="ORF">FHW36_11744</name>
</gene>
<keyword evidence="3" id="KW-1185">Reference proteome</keyword>
<reference evidence="2 3" key="1">
    <citation type="submission" date="2019-06" db="EMBL/GenBank/DDBJ databases">
        <title>Sorghum-associated microbial communities from plants grown in Nebraska, USA.</title>
        <authorList>
            <person name="Schachtman D."/>
        </authorList>
    </citation>
    <scope>NUCLEOTIDE SEQUENCE [LARGE SCALE GENOMIC DNA]</scope>
    <source>
        <strain evidence="2 3">1209</strain>
    </source>
</reference>
<feature type="compositionally biased region" description="Basic and acidic residues" evidence="1">
    <location>
        <begin position="717"/>
        <end position="736"/>
    </location>
</feature>
<accession>A0A561P192</accession>
<organism evidence="2 3">
    <name type="scientific">Chitinophaga polysaccharea</name>
    <dbReference type="NCBI Taxonomy" id="1293035"/>
    <lineage>
        <taxon>Bacteria</taxon>
        <taxon>Pseudomonadati</taxon>
        <taxon>Bacteroidota</taxon>
        <taxon>Chitinophagia</taxon>
        <taxon>Chitinophagales</taxon>
        <taxon>Chitinophagaceae</taxon>
        <taxon>Chitinophaga</taxon>
    </lineage>
</organism>
<proteinExistence type="predicted"/>
<comment type="caution">
    <text evidence="2">The sequence shown here is derived from an EMBL/GenBank/DDBJ whole genome shotgun (WGS) entry which is preliminary data.</text>
</comment>
<dbReference type="AlphaFoldDB" id="A0A561P192"/>
<dbReference type="RefSeq" id="WP_145675225.1">
    <property type="nucleotide sequence ID" value="NZ_VIWO01000017.1"/>
</dbReference>
<feature type="region of interest" description="Disordered" evidence="1">
    <location>
        <begin position="704"/>
        <end position="755"/>
    </location>
</feature>
<dbReference type="EMBL" id="VIWO01000017">
    <property type="protein sequence ID" value="TWF31855.1"/>
    <property type="molecule type" value="Genomic_DNA"/>
</dbReference>
<feature type="region of interest" description="Disordered" evidence="1">
    <location>
        <begin position="1"/>
        <end position="33"/>
    </location>
</feature>
<sequence>MKEIVTPDHQADSRAVANQPATNGIAVPDVTSRPQLQEEAAPLAGESSVATPIEVSVTLDIDDDEVDEAHTLFIDLDDGALWLHSDKQTLELFLQRKRRKSVVQNSTVLQNLLKDIEDAARLVHIGRYGTTKATNRVNSKGRLKTTQRVAPTVKQRQDALLQLNEIRKLLQQLNTISAQVMKKQRPPSHKVQIDTKSIDGDIFCAKVIMAPLSLLPRDDGVVGSPPGAASSLFTKLTQRINYKRGHMLNEHLHGPGTGNNLVPISTAFNSVMKTGVEKAAKEAVNANNKVIRFEAEPLDWGLYPGFYNGTFPDEQKLPNRFRFLVRQMTRVPGKDGSDVTHWQDGPVLYSKTETHTVPSAADVVQGTVAPGVQTFKAGYYRSFNGKLDPAPNSNYYLSGNYIVNGVSFSHFFEAFGLDPATLTAEDLPLAVTTEFKLPPGLSLIPIPQGEIEIIYNGKVLKNQTPSGQSFVIADASTHANNQAIYAGLVKSTKLAQQQQEQLALRQKQQQQQAQARSSAEEARSREASQNAHRIVNLELAFNKAAEQYLHLFTIAKFLERFKAAKDDLLANAKAAWERDTQLYRGYMEGQLTPHVKQLEIEKNQLVQEQTIEATRERAARSRAELVKGLLEELNKTTSEERSVLTERWQKDEFDRGAHKIFSLYKQYWEDPKKRFDKSQRQELLDSALRKIKELLERVKVLPPPTVPQVKDAPQTELLKRKFEPLPEKKADPRKMEEEEEDSGEGKESERKKFKNDTSAFTLQTNVPLHSPQIPPPFQPQLAPPISTRQAIETANTVLGWIDNLHQQFNGDSVTQGQLAMLQVFIQQFISQPGNSGWRKVFELLENLQTIDLLTEPLKKPILLWDSIRLR</sequence>
<evidence type="ECO:0000313" key="3">
    <source>
        <dbReference type="Proteomes" id="UP000320811"/>
    </source>
</evidence>
<protein>
    <submittedName>
        <fullName evidence="2">Uncharacterized protein</fullName>
    </submittedName>
</protein>
<dbReference type="Proteomes" id="UP000320811">
    <property type="component" value="Unassembled WGS sequence"/>
</dbReference>
<feature type="region of interest" description="Disordered" evidence="1">
    <location>
        <begin position="509"/>
        <end position="528"/>
    </location>
</feature>
<feature type="compositionally biased region" description="Basic and acidic residues" evidence="1">
    <location>
        <begin position="1"/>
        <end position="12"/>
    </location>
</feature>